<dbReference type="EMBL" id="GBRH01278568">
    <property type="protein sequence ID" value="JAD19327.1"/>
    <property type="molecule type" value="Transcribed_RNA"/>
</dbReference>
<accession>A0A0A8Y5S4</accession>
<name>A0A0A8Y5S4_ARUDO</name>
<evidence type="ECO:0000313" key="1">
    <source>
        <dbReference type="EMBL" id="JAD19327.1"/>
    </source>
</evidence>
<proteinExistence type="predicted"/>
<reference evidence="1" key="1">
    <citation type="submission" date="2014-09" db="EMBL/GenBank/DDBJ databases">
        <authorList>
            <person name="Magalhaes I.L.F."/>
            <person name="Oliveira U."/>
            <person name="Santos F.R."/>
            <person name="Vidigal T.H.D.A."/>
            <person name="Brescovit A.D."/>
            <person name="Santos A.J."/>
        </authorList>
    </citation>
    <scope>NUCLEOTIDE SEQUENCE</scope>
    <source>
        <tissue evidence="1">Shoot tissue taken approximately 20 cm above the soil surface</tissue>
    </source>
</reference>
<sequence>MYAFPWQLNHAAAERRYIETCFKIIRLHNWAMVHPYMELIILAAQKNKNVHMTGFQNIYLEMQFEHHHSWNP</sequence>
<protein>
    <submittedName>
        <fullName evidence="1">Uncharacterized protein</fullName>
    </submittedName>
</protein>
<organism evidence="1">
    <name type="scientific">Arundo donax</name>
    <name type="common">Giant reed</name>
    <name type="synonym">Donax arundinaceus</name>
    <dbReference type="NCBI Taxonomy" id="35708"/>
    <lineage>
        <taxon>Eukaryota</taxon>
        <taxon>Viridiplantae</taxon>
        <taxon>Streptophyta</taxon>
        <taxon>Embryophyta</taxon>
        <taxon>Tracheophyta</taxon>
        <taxon>Spermatophyta</taxon>
        <taxon>Magnoliopsida</taxon>
        <taxon>Liliopsida</taxon>
        <taxon>Poales</taxon>
        <taxon>Poaceae</taxon>
        <taxon>PACMAD clade</taxon>
        <taxon>Arundinoideae</taxon>
        <taxon>Arundineae</taxon>
        <taxon>Arundo</taxon>
    </lineage>
</organism>
<reference evidence="1" key="2">
    <citation type="journal article" date="2015" name="Data Brief">
        <title>Shoot transcriptome of the giant reed, Arundo donax.</title>
        <authorList>
            <person name="Barrero R.A."/>
            <person name="Guerrero F.D."/>
            <person name="Moolhuijzen P."/>
            <person name="Goolsby J.A."/>
            <person name="Tidwell J."/>
            <person name="Bellgard S.E."/>
            <person name="Bellgard M.I."/>
        </authorList>
    </citation>
    <scope>NUCLEOTIDE SEQUENCE</scope>
    <source>
        <tissue evidence="1">Shoot tissue taken approximately 20 cm above the soil surface</tissue>
    </source>
</reference>
<dbReference type="AlphaFoldDB" id="A0A0A8Y5S4"/>